<organism evidence="3 4">
    <name type="scientific">Alicyclobacillus macrosporangiidus</name>
    <dbReference type="NCBI Taxonomy" id="392015"/>
    <lineage>
        <taxon>Bacteria</taxon>
        <taxon>Bacillati</taxon>
        <taxon>Bacillota</taxon>
        <taxon>Bacilli</taxon>
        <taxon>Bacillales</taxon>
        <taxon>Alicyclobacillaceae</taxon>
        <taxon>Alicyclobacillus</taxon>
    </lineage>
</organism>
<dbReference type="Proteomes" id="UP000183508">
    <property type="component" value="Unassembled WGS sequence"/>
</dbReference>
<dbReference type="Pfam" id="PF01656">
    <property type="entry name" value="CbiA"/>
    <property type="match status" value="1"/>
</dbReference>
<evidence type="ECO:0000256" key="1">
    <source>
        <dbReference type="SAM" id="MobiDB-lite"/>
    </source>
</evidence>
<gene>
    <name evidence="3" type="ORF">SAMN05421543_1454</name>
</gene>
<dbReference type="PANTHER" id="PTHR43384">
    <property type="entry name" value="SEPTUM SITE-DETERMINING PROTEIN MIND HOMOLOG, CHLOROPLASTIC-RELATED"/>
    <property type="match status" value="1"/>
</dbReference>
<sequence>MFALVCKDGADEVQAQCAGVFDVRVVTAMSELKRLAAQGDLEGVFVDARLGVTSAVQQRLAGTAVYEYTPPFRIADAMRWHEQTRRAAPKTEAPQSVSPPVSPVPEPPPKQEEAAVRSAAPAPLALRRTVSAPVRRRTVPVILLDSPKGGAGRSTLGAHMAYYGALRGKRVAVIDLDTNGDIAQKFGFADAPDVRGWRGQSVEEAVRDGVCLVHESGLHLFPSAQSPEVVLQDPEDAVYLLQLCLEEMDAVLLDMPQGWTPVHQAVLPYTTQVLFVVVPAVDQLARIQEHADKLVFAGLSKADVSPILNKSKKARSDERALEQYLLPFSVRAVVPFDPTIDKRGGINGKRIVRAMKPFWDEAFGFVAPRKRRRFRLFGR</sequence>
<dbReference type="Gene3D" id="3.40.50.300">
    <property type="entry name" value="P-loop containing nucleotide triphosphate hydrolases"/>
    <property type="match status" value="1"/>
</dbReference>
<dbReference type="InterPro" id="IPR002586">
    <property type="entry name" value="CobQ/CobB/MinD/ParA_Nub-bd_dom"/>
</dbReference>
<keyword evidence="4" id="KW-1185">Reference proteome</keyword>
<dbReference type="InterPro" id="IPR050625">
    <property type="entry name" value="ParA/MinD_ATPase"/>
</dbReference>
<dbReference type="GO" id="GO:0016887">
    <property type="term" value="F:ATP hydrolysis activity"/>
    <property type="evidence" value="ECO:0007669"/>
    <property type="project" value="TreeGrafter"/>
</dbReference>
<dbReference type="GO" id="GO:0005829">
    <property type="term" value="C:cytosol"/>
    <property type="evidence" value="ECO:0007669"/>
    <property type="project" value="TreeGrafter"/>
</dbReference>
<protein>
    <submittedName>
        <fullName evidence="3">Chromosome partitioning ATPase, Mrp family, contains Fe-S cluster</fullName>
    </submittedName>
</protein>
<feature type="region of interest" description="Disordered" evidence="1">
    <location>
        <begin position="83"/>
        <end position="120"/>
    </location>
</feature>
<proteinExistence type="predicted"/>
<reference evidence="4" key="1">
    <citation type="submission" date="2016-10" db="EMBL/GenBank/DDBJ databases">
        <authorList>
            <person name="Varghese N."/>
        </authorList>
    </citation>
    <scope>NUCLEOTIDE SEQUENCE [LARGE SCALE GENOMIC DNA]</scope>
    <source>
        <strain evidence="4">DSM 17980</strain>
    </source>
</reference>
<dbReference type="STRING" id="392015.SAMN05421543_1454"/>
<dbReference type="EMBL" id="FPBV01000045">
    <property type="protein sequence ID" value="SFV08443.1"/>
    <property type="molecule type" value="Genomic_DNA"/>
</dbReference>
<feature type="domain" description="CobQ/CobB/MinD/ParA nucleotide binding" evidence="2">
    <location>
        <begin position="146"/>
        <end position="340"/>
    </location>
</feature>
<dbReference type="OrthoDB" id="2371017at2"/>
<dbReference type="SUPFAM" id="SSF52540">
    <property type="entry name" value="P-loop containing nucleoside triphosphate hydrolases"/>
    <property type="match status" value="1"/>
</dbReference>
<dbReference type="PANTHER" id="PTHR43384:SF13">
    <property type="entry name" value="SLR0110 PROTEIN"/>
    <property type="match status" value="1"/>
</dbReference>
<dbReference type="GO" id="GO:0051782">
    <property type="term" value="P:negative regulation of cell division"/>
    <property type="evidence" value="ECO:0007669"/>
    <property type="project" value="TreeGrafter"/>
</dbReference>
<evidence type="ECO:0000313" key="4">
    <source>
        <dbReference type="Proteomes" id="UP000183508"/>
    </source>
</evidence>
<dbReference type="AlphaFoldDB" id="A0A1I7LFL2"/>
<name>A0A1I7LFL2_9BACL</name>
<evidence type="ECO:0000313" key="3">
    <source>
        <dbReference type="EMBL" id="SFV08443.1"/>
    </source>
</evidence>
<dbReference type="RefSeq" id="WP_074956697.1">
    <property type="nucleotide sequence ID" value="NZ_FPBV01000045.1"/>
</dbReference>
<dbReference type="eggNOG" id="COG0489">
    <property type="taxonomic scope" value="Bacteria"/>
</dbReference>
<dbReference type="InterPro" id="IPR027417">
    <property type="entry name" value="P-loop_NTPase"/>
</dbReference>
<evidence type="ECO:0000259" key="2">
    <source>
        <dbReference type="Pfam" id="PF01656"/>
    </source>
</evidence>
<dbReference type="GO" id="GO:0005524">
    <property type="term" value="F:ATP binding"/>
    <property type="evidence" value="ECO:0007669"/>
    <property type="project" value="TreeGrafter"/>
</dbReference>
<dbReference type="GO" id="GO:0009898">
    <property type="term" value="C:cytoplasmic side of plasma membrane"/>
    <property type="evidence" value="ECO:0007669"/>
    <property type="project" value="TreeGrafter"/>
</dbReference>
<accession>A0A1I7LFL2</accession>